<sequence>MANWRGALRQATKIGIDLLSPGRQEPPPPPRVPARSASSLDRARTIIYSPDPDGTADPGEIVWAWVPFEEDDGRGKDRPLLVVGRQGGELVGLMLSSQADRAGDWDWISIGSGSWDREGRESFVRLDRVLEIGEHDIRREGAILDRRRFETVAAELRTRFGWR</sequence>
<evidence type="ECO:0000313" key="2">
    <source>
        <dbReference type="EMBL" id="NMH81358.1"/>
    </source>
</evidence>
<dbReference type="SUPFAM" id="SSF50118">
    <property type="entry name" value="Cell growth inhibitor/plasmid maintenance toxic component"/>
    <property type="match status" value="1"/>
</dbReference>
<evidence type="ECO:0000313" key="3">
    <source>
        <dbReference type="Proteomes" id="UP001296706"/>
    </source>
</evidence>
<reference evidence="2 3" key="1">
    <citation type="submission" date="2020-04" db="EMBL/GenBank/DDBJ databases">
        <authorList>
            <person name="Klaysubun C."/>
            <person name="Duangmal K."/>
            <person name="Lipun K."/>
        </authorList>
    </citation>
    <scope>NUCLEOTIDE SEQUENCE [LARGE SCALE GENOMIC DNA]</scope>
    <source>
        <strain evidence="2 3">JCM 11839</strain>
    </source>
</reference>
<evidence type="ECO:0000256" key="1">
    <source>
        <dbReference type="SAM" id="MobiDB-lite"/>
    </source>
</evidence>
<dbReference type="RefSeq" id="WP_169399397.1">
    <property type="nucleotide sequence ID" value="NZ_BAAAJH010000002.1"/>
</dbReference>
<organism evidence="2 3">
    <name type="scientific">Pseudonocardia xinjiangensis</name>
    <dbReference type="NCBI Taxonomy" id="75289"/>
    <lineage>
        <taxon>Bacteria</taxon>
        <taxon>Bacillati</taxon>
        <taxon>Actinomycetota</taxon>
        <taxon>Actinomycetes</taxon>
        <taxon>Pseudonocardiales</taxon>
        <taxon>Pseudonocardiaceae</taxon>
        <taxon>Pseudonocardia</taxon>
    </lineage>
</organism>
<gene>
    <name evidence="2" type="ORF">HF577_30245</name>
</gene>
<proteinExistence type="predicted"/>
<comment type="caution">
    <text evidence="2">The sequence shown here is derived from an EMBL/GenBank/DDBJ whole genome shotgun (WGS) entry which is preliminary data.</text>
</comment>
<accession>A0ABX1RLV8</accession>
<protein>
    <submittedName>
        <fullName evidence="2">Type II toxin-antitoxin system PemK/MazF family toxin</fullName>
    </submittedName>
</protein>
<dbReference type="Proteomes" id="UP001296706">
    <property type="component" value="Unassembled WGS sequence"/>
</dbReference>
<feature type="region of interest" description="Disordered" evidence="1">
    <location>
        <begin position="15"/>
        <end position="39"/>
    </location>
</feature>
<keyword evidence="3" id="KW-1185">Reference proteome</keyword>
<dbReference type="InterPro" id="IPR003477">
    <property type="entry name" value="PemK-like"/>
</dbReference>
<dbReference type="Pfam" id="PF02452">
    <property type="entry name" value="PemK_toxin"/>
    <property type="match status" value="1"/>
</dbReference>
<dbReference type="EMBL" id="JAAXKY010000143">
    <property type="protein sequence ID" value="NMH81358.1"/>
    <property type="molecule type" value="Genomic_DNA"/>
</dbReference>
<name>A0ABX1RLV8_9PSEU</name>